<organism evidence="2 3">
    <name type="scientific">Legionella bononiensis</name>
    <dbReference type="NCBI Taxonomy" id="2793102"/>
    <lineage>
        <taxon>Bacteria</taxon>
        <taxon>Pseudomonadati</taxon>
        <taxon>Pseudomonadota</taxon>
        <taxon>Gammaproteobacteria</taxon>
        <taxon>Legionellales</taxon>
        <taxon>Legionellaceae</taxon>
        <taxon>Legionella</taxon>
    </lineage>
</organism>
<keyword evidence="3" id="KW-1185">Reference proteome</keyword>
<evidence type="ECO:0000256" key="1">
    <source>
        <dbReference type="SAM" id="SignalP"/>
    </source>
</evidence>
<dbReference type="EMBL" id="JADWVN010000026">
    <property type="protein sequence ID" value="MBL7527590.1"/>
    <property type="molecule type" value="Genomic_DNA"/>
</dbReference>
<keyword evidence="1" id="KW-0732">Signal</keyword>
<feature type="signal peptide" evidence="1">
    <location>
        <begin position="1"/>
        <end position="19"/>
    </location>
</feature>
<name>A0ABS1WE03_9GAMM</name>
<accession>A0ABS1WE03</accession>
<proteinExistence type="predicted"/>
<evidence type="ECO:0000313" key="2">
    <source>
        <dbReference type="EMBL" id="MBL7527590.1"/>
    </source>
</evidence>
<evidence type="ECO:0000313" key="3">
    <source>
        <dbReference type="Proteomes" id="UP000809910"/>
    </source>
</evidence>
<sequence length="137" mass="15769">MNRRCILMCTLLSSMVVYADHCPPPNTLFRKQGNQYITLTPPGWRWAETWGGKPEFNSDNVRLNYAMWDSKRINPDDANRVHCVYGNPVFDGSKSSGLLQTVNIIARSNIENKPNWRQFGETYFRCDGPDVFKCLFG</sequence>
<gene>
    <name evidence="2" type="ORF">I5282_13560</name>
</gene>
<dbReference type="Proteomes" id="UP000809910">
    <property type="component" value="Unassembled WGS sequence"/>
</dbReference>
<feature type="chain" id="PRO_5046819290" evidence="1">
    <location>
        <begin position="20"/>
        <end position="137"/>
    </location>
</feature>
<comment type="caution">
    <text evidence="2">The sequence shown here is derived from an EMBL/GenBank/DDBJ whole genome shotgun (WGS) entry which is preliminary data.</text>
</comment>
<reference evidence="2 3" key="1">
    <citation type="submission" date="2020-12" db="EMBL/GenBank/DDBJ databases">
        <title>WGS of Legionella: environmental sample.</title>
        <authorList>
            <person name="Cristino S."/>
            <person name="Girolamini L."/>
            <person name="Salaris S."/>
            <person name="Pascale M.R."/>
            <person name="Mazzotta M."/>
            <person name="Orsini M."/>
            <person name="Grottola A."/>
        </authorList>
    </citation>
    <scope>NUCLEOTIDE SEQUENCE [LARGE SCALE GENOMIC DNA]</scope>
    <source>
        <strain evidence="2 3">30cs62</strain>
    </source>
</reference>
<protein>
    <submittedName>
        <fullName evidence="2">Uncharacterized protein</fullName>
    </submittedName>
</protein>
<dbReference type="RefSeq" id="WP_203109003.1">
    <property type="nucleotide sequence ID" value="NZ_JADOBG010000010.1"/>
</dbReference>